<keyword evidence="4" id="KW-0547">Nucleotide-binding</keyword>
<evidence type="ECO:0000256" key="4">
    <source>
        <dbReference type="ARBA" id="ARBA00022741"/>
    </source>
</evidence>
<evidence type="ECO:0000256" key="1">
    <source>
        <dbReference type="ARBA" id="ARBA00008575"/>
    </source>
</evidence>
<feature type="region of interest" description="Disordered" evidence="8">
    <location>
        <begin position="692"/>
        <end position="736"/>
    </location>
</feature>
<keyword evidence="12" id="KW-1185">Reference proteome</keyword>
<evidence type="ECO:0000256" key="3">
    <source>
        <dbReference type="ARBA" id="ARBA00022692"/>
    </source>
</evidence>
<dbReference type="GO" id="GO:0140359">
    <property type="term" value="F:ABC-type transporter activity"/>
    <property type="evidence" value="ECO:0007669"/>
    <property type="project" value="InterPro"/>
</dbReference>
<dbReference type="PROSITE" id="PS50893">
    <property type="entry name" value="ABC_TRANSPORTER_2"/>
    <property type="match status" value="2"/>
</dbReference>
<dbReference type="InterPro" id="IPR027417">
    <property type="entry name" value="P-loop_NTPase"/>
</dbReference>
<accession>A0AAX4PB20</accession>
<evidence type="ECO:0000256" key="2">
    <source>
        <dbReference type="ARBA" id="ARBA00022448"/>
    </source>
</evidence>
<proteinExistence type="inferred from homology"/>
<dbReference type="GO" id="GO:0042760">
    <property type="term" value="P:very long-chain fatty acid catabolic process"/>
    <property type="evidence" value="ECO:0007669"/>
    <property type="project" value="TreeGrafter"/>
</dbReference>
<dbReference type="SUPFAM" id="SSF52540">
    <property type="entry name" value="P-loop containing nucleoside triphosphate hydrolases"/>
    <property type="match status" value="2"/>
</dbReference>
<keyword evidence="2" id="KW-0813">Transport</keyword>
<evidence type="ECO:0000256" key="5">
    <source>
        <dbReference type="ARBA" id="ARBA00022840"/>
    </source>
</evidence>
<dbReference type="InterPro" id="IPR003439">
    <property type="entry name" value="ABC_transporter-like_ATP-bd"/>
</dbReference>
<dbReference type="InterPro" id="IPR050835">
    <property type="entry name" value="ABC_transporter_sub-D"/>
</dbReference>
<dbReference type="GO" id="GO:0005324">
    <property type="term" value="F:long-chain fatty acid transmembrane transporter activity"/>
    <property type="evidence" value="ECO:0007669"/>
    <property type="project" value="TreeGrafter"/>
</dbReference>
<dbReference type="GO" id="GO:0006635">
    <property type="term" value="P:fatty acid beta-oxidation"/>
    <property type="evidence" value="ECO:0007669"/>
    <property type="project" value="TreeGrafter"/>
</dbReference>
<feature type="region of interest" description="Disordered" evidence="8">
    <location>
        <begin position="40"/>
        <end position="60"/>
    </location>
</feature>
<feature type="compositionally biased region" description="Basic residues" evidence="8">
    <location>
        <begin position="51"/>
        <end position="60"/>
    </location>
</feature>
<dbReference type="InterPro" id="IPR036640">
    <property type="entry name" value="ABC1_TM_sf"/>
</dbReference>
<dbReference type="Pfam" id="PF00005">
    <property type="entry name" value="ABC_tran"/>
    <property type="match status" value="2"/>
</dbReference>
<dbReference type="InterPro" id="IPR017871">
    <property type="entry name" value="ABC_transporter-like_CS"/>
</dbReference>
<evidence type="ECO:0000256" key="7">
    <source>
        <dbReference type="ARBA" id="ARBA00023136"/>
    </source>
</evidence>
<evidence type="ECO:0000313" key="11">
    <source>
        <dbReference type="EMBL" id="WZN63404.1"/>
    </source>
</evidence>
<keyword evidence="6 9" id="KW-1133">Transmembrane helix</keyword>
<evidence type="ECO:0000256" key="6">
    <source>
        <dbReference type="ARBA" id="ARBA00022989"/>
    </source>
</evidence>
<dbReference type="InterPro" id="IPR003593">
    <property type="entry name" value="AAA+_ATPase"/>
</dbReference>
<feature type="domain" description="ABC transporter" evidence="10">
    <location>
        <begin position="436"/>
        <end position="709"/>
    </location>
</feature>
<evidence type="ECO:0000313" key="12">
    <source>
        <dbReference type="Proteomes" id="UP001472866"/>
    </source>
</evidence>
<name>A0AAX4PB20_9CHLO</name>
<protein>
    <submittedName>
        <fullName evidence="11">Type I ABC transporter</fullName>
    </submittedName>
</protein>
<evidence type="ECO:0000259" key="10">
    <source>
        <dbReference type="PROSITE" id="PS50893"/>
    </source>
</evidence>
<dbReference type="GO" id="GO:0016887">
    <property type="term" value="F:ATP hydrolysis activity"/>
    <property type="evidence" value="ECO:0007669"/>
    <property type="project" value="InterPro"/>
</dbReference>
<organism evidence="11 12">
    <name type="scientific">Chloropicon roscoffensis</name>
    <dbReference type="NCBI Taxonomy" id="1461544"/>
    <lineage>
        <taxon>Eukaryota</taxon>
        <taxon>Viridiplantae</taxon>
        <taxon>Chlorophyta</taxon>
        <taxon>Chloropicophyceae</taxon>
        <taxon>Chloropicales</taxon>
        <taxon>Chloropicaceae</taxon>
        <taxon>Chloropicon</taxon>
    </lineage>
</organism>
<gene>
    <name evidence="11" type="ORF">HKI87_07g49520</name>
</gene>
<dbReference type="Proteomes" id="UP001472866">
    <property type="component" value="Chromosome 07"/>
</dbReference>
<sequence length="1418" mass="157779">MVVLLPLPAPRRKRALAGATALTLGVAALYFRHQSVKAAAKKRRERDGAKRGKKSSKSSKKVLAMLLKGSVPSLAKLAGLACARTALANRLSTLQGGLFRTAFLRQKSSFVRLLGENFVGCLLLSYIQSQFSKMTQGMEMSWRNRLTGRLHDGYFGDMNYYKCSHVDKSVANPEQIICEDVPKYCSGMAQCTGEVISSIVDVLFYSQRLSSYTRTNSYTLAMCGYIFGAGALVKMVSPNFAKMYKRKQALEGSYRMAQSRLKSNSESVAFYKKGILVEAKTIEQRLADMVSHNSKVLFKTWKFSMVQDFVLKYFGATFAVILIIGPFFEGHLRPKDSMAGRAEMLSNMRYHTGVVISLFTSLGMLGSMPSKTSKLKAYVQRIGELTDLMAASQESSGKAKELEAGTKTTRNYKEALTRDGGKDATDGSAEMSPSSIVFKNATVSTPAGHTLIRNLNLVIEEGTNLLVTGPNGAGKSSLFRVLGGLWHLEEGYVRKPSRGAGPKSAKDDEGLASDIFYVPQKPYVSVGTLIEQLIYPSTLDSDRQLVDNPGMLKGLLEQVGLLYLLTEFGRYTSNAEDNVSLSSSASSDLDGSVHKGNPSVLDASTTVVNWSEVLSLGEQQRLGMARLFYHKPRFAILDECTSGVTNDMEERFCEIVENMGCTCITISHRPALVAFHDKVLHLDGEGGWTLNDLKHDVEPASSSSEEEKEEEETGSADQAAGSDTPVSTQSLRGGDSDAVYQGMISKKKSSKLSKHHEADQSTQHLGALINDHIVKGPKGSSLSLHDDSLDKSRDKKSSMSDMLNLVSRLLFSRKRSSAPVARRRNVSLQGSDAVHLSALAACIVLRTAISDRIANLNGQTVYYVINQDRSGFYKLMVNSAFQSAANAVIASSLKYLTDHLALDWRERLTNQLLERYFKHDTFYRSVHIQHLRDVDQRLTRDVERWCDDLAALVPCAIKPVLDAAWFSWRCYKLTGTKGIAFLYLYMAFGYTTLKAISPDLAAASRGEHDLESSFRQSHIALRERAESVAFFGGGHREKFNIHKRFVALRRHVMGTLKRRFNHDFYEDFLTNQLPHNVTWIISMLFSAQYPIDITKNVDDQAAMVKDMRYLATVITQTFNSFGDILGLHKRYTELAGGATRISEVFKEMRKSQKVDEYIHGDEDLKSSPRSGLVHARGSNCIEFDFANVDTPSGSTLAQDLSLEVPLGKSLLISGPNASGKTSLVRCVSGLWPVKRGRVCVPLLSQSHDLDDSQIWGVTELDHRRPALFVVTQKPYTTLGTLRDQVLYPHSLDESTWCNSLDEELEGLLRKVRLGYLVERWGWDSTEDWENVLSLGEQQRLGMARLFYHKPHWCFLDECTNAVSVDVEEDLYKFAQELGITMLTITQRSGLVEYHDEELKLKDGCGSWEHYRIKSSASA</sequence>
<dbReference type="PANTHER" id="PTHR11384:SF56">
    <property type="entry name" value="ABC TRANSPORTER D FAMILY MEMBER 1"/>
    <property type="match status" value="1"/>
</dbReference>
<evidence type="ECO:0000256" key="8">
    <source>
        <dbReference type="SAM" id="MobiDB-lite"/>
    </source>
</evidence>
<feature type="transmembrane region" description="Helical" evidence="9">
    <location>
        <begin position="309"/>
        <end position="328"/>
    </location>
</feature>
<dbReference type="GO" id="GO:0007031">
    <property type="term" value="P:peroxisome organization"/>
    <property type="evidence" value="ECO:0007669"/>
    <property type="project" value="TreeGrafter"/>
</dbReference>
<keyword evidence="7 9" id="KW-0472">Membrane</keyword>
<evidence type="ECO:0000256" key="9">
    <source>
        <dbReference type="SAM" id="Phobius"/>
    </source>
</evidence>
<feature type="transmembrane region" description="Helical" evidence="9">
    <location>
        <begin position="218"/>
        <end position="237"/>
    </location>
</feature>
<comment type="similarity">
    <text evidence="1">Belongs to the ABC transporter superfamily. ABCD family. Peroxisomal fatty acyl CoA transporter (TC 3.A.1.203) subfamily.</text>
</comment>
<dbReference type="EMBL" id="CP151507">
    <property type="protein sequence ID" value="WZN63404.1"/>
    <property type="molecule type" value="Genomic_DNA"/>
</dbReference>
<dbReference type="PANTHER" id="PTHR11384">
    <property type="entry name" value="ATP-BINDING CASSETTE, SUB-FAMILY D MEMBER"/>
    <property type="match status" value="1"/>
</dbReference>
<dbReference type="GO" id="GO:0015910">
    <property type="term" value="P:long-chain fatty acid import into peroxisome"/>
    <property type="evidence" value="ECO:0007669"/>
    <property type="project" value="TreeGrafter"/>
</dbReference>
<dbReference type="SMART" id="SM00382">
    <property type="entry name" value="AAA"/>
    <property type="match status" value="2"/>
</dbReference>
<reference evidence="11 12" key="1">
    <citation type="submission" date="2024-03" db="EMBL/GenBank/DDBJ databases">
        <title>Complete genome sequence of the green alga Chloropicon roscoffensis RCC1871.</title>
        <authorList>
            <person name="Lemieux C."/>
            <person name="Pombert J.-F."/>
            <person name="Otis C."/>
            <person name="Turmel M."/>
        </authorList>
    </citation>
    <scope>NUCLEOTIDE SEQUENCE [LARGE SCALE GENOMIC DNA]</scope>
    <source>
        <strain evidence="11 12">RCC1871</strain>
    </source>
</reference>
<dbReference type="InterPro" id="IPR011527">
    <property type="entry name" value="ABC1_TM_dom"/>
</dbReference>
<feature type="domain" description="ABC transporter" evidence="10">
    <location>
        <begin position="1181"/>
        <end position="1416"/>
    </location>
</feature>
<dbReference type="CDD" id="cd03223">
    <property type="entry name" value="ABCD_peroxisomal_ALDP"/>
    <property type="match status" value="2"/>
</dbReference>
<dbReference type="PROSITE" id="PS00211">
    <property type="entry name" value="ABC_TRANSPORTER_1"/>
    <property type="match status" value="2"/>
</dbReference>
<keyword evidence="5" id="KW-0067">ATP-binding</keyword>
<dbReference type="Gene3D" id="3.40.50.300">
    <property type="entry name" value="P-loop containing nucleotide triphosphate hydrolases"/>
    <property type="match status" value="2"/>
</dbReference>
<keyword evidence="3 9" id="KW-0812">Transmembrane</keyword>
<dbReference type="GO" id="GO:0005778">
    <property type="term" value="C:peroxisomal membrane"/>
    <property type="evidence" value="ECO:0007669"/>
    <property type="project" value="TreeGrafter"/>
</dbReference>
<dbReference type="Pfam" id="PF06472">
    <property type="entry name" value="ABC_membrane_2"/>
    <property type="match status" value="2"/>
</dbReference>
<dbReference type="SUPFAM" id="SSF90123">
    <property type="entry name" value="ABC transporter transmembrane region"/>
    <property type="match status" value="1"/>
</dbReference>
<dbReference type="GO" id="GO:0005524">
    <property type="term" value="F:ATP binding"/>
    <property type="evidence" value="ECO:0007669"/>
    <property type="project" value="UniProtKB-KW"/>
</dbReference>
<feature type="compositionally biased region" description="Acidic residues" evidence="8">
    <location>
        <begin position="704"/>
        <end position="714"/>
    </location>
</feature>